<organism evidence="1">
    <name type="scientific">Lepeophtheirus salmonis</name>
    <name type="common">Salmon louse</name>
    <name type="synonym">Caligus salmonis</name>
    <dbReference type="NCBI Taxonomy" id="72036"/>
    <lineage>
        <taxon>Eukaryota</taxon>
        <taxon>Metazoa</taxon>
        <taxon>Ecdysozoa</taxon>
        <taxon>Arthropoda</taxon>
        <taxon>Crustacea</taxon>
        <taxon>Multicrustacea</taxon>
        <taxon>Hexanauplia</taxon>
        <taxon>Copepoda</taxon>
        <taxon>Siphonostomatoida</taxon>
        <taxon>Caligidae</taxon>
        <taxon>Lepeophtheirus</taxon>
    </lineage>
</organism>
<dbReference type="EMBL" id="HACA01004975">
    <property type="protein sequence ID" value="CDW22336.1"/>
    <property type="molecule type" value="Transcribed_RNA"/>
</dbReference>
<sequence length="45" mass="5084">GNNVGPVEMLSFLEHMCRNAALDKHIVVPGNVLFNQGKTWYLRTL</sequence>
<dbReference type="AlphaFoldDB" id="A0A0K2TA33"/>
<reference evidence="1" key="1">
    <citation type="submission" date="2014-05" db="EMBL/GenBank/DDBJ databases">
        <authorList>
            <person name="Chronopoulou M."/>
        </authorList>
    </citation>
    <scope>NUCLEOTIDE SEQUENCE</scope>
    <source>
        <tissue evidence="1">Whole organism</tissue>
    </source>
</reference>
<feature type="non-terminal residue" evidence="1">
    <location>
        <position position="1"/>
    </location>
</feature>
<protein>
    <submittedName>
        <fullName evidence="1">Uncharacterized protein</fullName>
    </submittedName>
</protein>
<evidence type="ECO:0000313" key="1">
    <source>
        <dbReference type="EMBL" id="CDW22336.1"/>
    </source>
</evidence>
<proteinExistence type="predicted"/>
<accession>A0A0K2TA33</accession>
<name>A0A0K2TA33_LEPSM</name>